<organism evidence="2 3">
    <name type="scientific">Ornithinibacillus salinisoli</name>
    <dbReference type="NCBI Taxonomy" id="1848459"/>
    <lineage>
        <taxon>Bacteria</taxon>
        <taxon>Bacillati</taxon>
        <taxon>Bacillota</taxon>
        <taxon>Bacilli</taxon>
        <taxon>Bacillales</taxon>
        <taxon>Bacillaceae</taxon>
        <taxon>Ornithinibacillus</taxon>
    </lineage>
</organism>
<evidence type="ECO:0008006" key="4">
    <source>
        <dbReference type="Google" id="ProtNLM"/>
    </source>
</evidence>
<feature type="chain" id="PRO_5045182892" description="Lipoprotein" evidence="1">
    <location>
        <begin position="19"/>
        <end position="242"/>
    </location>
</feature>
<dbReference type="Proteomes" id="UP001597383">
    <property type="component" value="Unassembled WGS sequence"/>
</dbReference>
<protein>
    <recommendedName>
        <fullName evidence="4">Lipoprotein</fullName>
    </recommendedName>
</protein>
<evidence type="ECO:0000313" key="2">
    <source>
        <dbReference type="EMBL" id="MFD2043921.1"/>
    </source>
</evidence>
<accession>A0ABW4VYS2</accession>
<keyword evidence="1" id="KW-0732">Signal</keyword>
<sequence length="242" mass="27844">MKRIIVLLWMCLLISACAKDEPALVKKDTPPIDPNTTPELIKQTNDKEDVDEFIEFPLNDEIIMVNLSRVPILQQYLQVASDRDKKIEEMTIERVHQKDENSVYLLEFSCNNTYCSYLLLDQNKENTGHLVADLATITQTKLSNDGSKLLLFFKRDSSLPLPLANIVVMDLEEWKPIQLINLDENDVDVLNYRWPILSVDWLDNETISVSIPNIVEPTKEMIDGWQGDLKLTTTILLKTQLE</sequence>
<proteinExistence type="predicted"/>
<dbReference type="EMBL" id="JBHUHQ010000013">
    <property type="protein sequence ID" value="MFD2043921.1"/>
    <property type="molecule type" value="Genomic_DNA"/>
</dbReference>
<keyword evidence="3" id="KW-1185">Reference proteome</keyword>
<evidence type="ECO:0000313" key="3">
    <source>
        <dbReference type="Proteomes" id="UP001597383"/>
    </source>
</evidence>
<feature type="signal peptide" evidence="1">
    <location>
        <begin position="1"/>
        <end position="18"/>
    </location>
</feature>
<name>A0ABW4VYS2_9BACI</name>
<gene>
    <name evidence="2" type="ORF">ACFSJF_06585</name>
</gene>
<dbReference type="PROSITE" id="PS51257">
    <property type="entry name" value="PROKAR_LIPOPROTEIN"/>
    <property type="match status" value="1"/>
</dbReference>
<reference evidence="3" key="1">
    <citation type="journal article" date="2019" name="Int. J. Syst. Evol. Microbiol.">
        <title>The Global Catalogue of Microorganisms (GCM) 10K type strain sequencing project: providing services to taxonomists for standard genome sequencing and annotation.</title>
        <authorList>
            <consortium name="The Broad Institute Genomics Platform"/>
            <consortium name="The Broad Institute Genome Sequencing Center for Infectious Disease"/>
            <person name="Wu L."/>
            <person name="Ma J."/>
        </authorList>
    </citation>
    <scope>NUCLEOTIDE SEQUENCE [LARGE SCALE GENOMIC DNA]</scope>
    <source>
        <strain evidence="3">R28</strain>
    </source>
</reference>
<dbReference type="RefSeq" id="WP_377555495.1">
    <property type="nucleotide sequence ID" value="NZ_JBHUHQ010000013.1"/>
</dbReference>
<evidence type="ECO:0000256" key="1">
    <source>
        <dbReference type="SAM" id="SignalP"/>
    </source>
</evidence>
<comment type="caution">
    <text evidence="2">The sequence shown here is derived from an EMBL/GenBank/DDBJ whole genome shotgun (WGS) entry which is preliminary data.</text>
</comment>